<dbReference type="Proteomes" id="UP000078316">
    <property type="component" value="Unassembled WGS sequence"/>
</dbReference>
<accession>A0A179S9F8</accession>
<protein>
    <submittedName>
        <fullName evidence="2">Uncharacterized protein</fullName>
    </submittedName>
</protein>
<evidence type="ECO:0000256" key="1">
    <source>
        <dbReference type="SAM" id="SignalP"/>
    </source>
</evidence>
<dbReference type="OrthoDB" id="8004506at2"/>
<evidence type="ECO:0000313" key="2">
    <source>
        <dbReference type="EMBL" id="OAS22531.1"/>
    </source>
</evidence>
<reference evidence="2 3" key="1">
    <citation type="submission" date="2016-04" db="EMBL/GenBank/DDBJ databases">
        <authorList>
            <person name="Evans L.H."/>
            <person name="Alamgir A."/>
            <person name="Owens N."/>
            <person name="Weber N.D."/>
            <person name="Virtaneva K."/>
            <person name="Barbian K."/>
            <person name="Babar A."/>
            <person name="Rosenke K."/>
        </authorList>
    </citation>
    <scope>NUCLEOTIDE SEQUENCE [LARGE SCALE GENOMIC DNA]</scope>
    <source>
        <strain evidence="2 3">PMB02</strain>
    </source>
</reference>
<dbReference type="AlphaFoldDB" id="A0A179S9F8"/>
<feature type="chain" id="PRO_5008105780" evidence="1">
    <location>
        <begin position="22"/>
        <end position="106"/>
    </location>
</feature>
<feature type="signal peptide" evidence="1">
    <location>
        <begin position="1"/>
        <end position="21"/>
    </location>
</feature>
<comment type="caution">
    <text evidence="2">The sequence shown here is derived from an EMBL/GenBank/DDBJ whole genome shotgun (WGS) entry which is preliminary data.</text>
</comment>
<evidence type="ECO:0000313" key="3">
    <source>
        <dbReference type="Proteomes" id="UP000078316"/>
    </source>
</evidence>
<dbReference type="STRING" id="427683.A5481_19245"/>
<keyword evidence="1" id="KW-0732">Signal</keyword>
<dbReference type="EMBL" id="LWHQ01000038">
    <property type="protein sequence ID" value="OAS22531.1"/>
    <property type="molecule type" value="Genomic_DNA"/>
</dbReference>
<name>A0A179S9F8_9HYPH</name>
<dbReference type="RefSeq" id="WP_048431818.1">
    <property type="nucleotide sequence ID" value="NZ_LWHQ01000038.1"/>
</dbReference>
<gene>
    <name evidence="2" type="ORF">A5481_19245</name>
</gene>
<organism evidence="2 3">
    <name type="scientific">Methylobacterium platani</name>
    <dbReference type="NCBI Taxonomy" id="427683"/>
    <lineage>
        <taxon>Bacteria</taxon>
        <taxon>Pseudomonadati</taxon>
        <taxon>Pseudomonadota</taxon>
        <taxon>Alphaproteobacteria</taxon>
        <taxon>Hyphomicrobiales</taxon>
        <taxon>Methylobacteriaceae</taxon>
        <taxon>Methylobacterium</taxon>
    </lineage>
</organism>
<proteinExistence type="predicted"/>
<sequence>MIGIRILAAVLAAVATVPARGAEAPFPSCGDIWRYGLQAPGGRGVTRHVGQGTSGRGRGSGLGGTYLVEGVRQNFIITLKGAELDLPGQFTDARCASGIGQLSTGD</sequence>